<protein>
    <submittedName>
        <fullName evidence="1">Uncharacterized protein</fullName>
    </submittedName>
</protein>
<evidence type="ECO:0000313" key="1">
    <source>
        <dbReference type="EMBL" id="JAN68274.1"/>
    </source>
</evidence>
<dbReference type="AlphaFoldDB" id="A0A0P5FLF4"/>
<accession>A0A0P5FLF4</accession>
<proteinExistence type="predicted"/>
<name>A0A0P5FLF4_9CRUS</name>
<sequence>MRLSVVCFFLPFFLGTRAMRCGSLLHVCLTLGVCLFITHLYFFFGGGAFVLLGTQHFFQKHLDVGCLTTIRYADAWHQQCTCFFSRCIKSSLSRCCVLDLVNAAFPFLGLFFFCLVFFLFFWLQTSGTRENKRVARFLTLCFTCDVIQQCVWTKSCRLSCIRCISDG</sequence>
<reference evidence="1" key="1">
    <citation type="submission" date="2015-10" db="EMBL/GenBank/DDBJ databases">
        <title>EvidentialGene: Evidence-directed Construction of Complete mRNA Transcriptomes without Genomes.</title>
        <authorList>
            <person name="Gilbert D.G."/>
        </authorList>
    </citation>
    <scope>NUCLEOTIDE SEQUENCE</scope>
</reference>
<organism evidence="1">
    <name type="scientific">Daphnia magna</name>
    <dbReference type="NCBI Taxonomy" id="35525"/>
    <lineage>
        <taxon>Eukaryota</taxon>
        <taxon>Metazoa</taxon>
        <taxon>Ecdysozoa</taxon>
        <taxon>Arthropoda</taxon>
        <taxon>Crustacea</taxon>
        <taxon>Branchiopoda</taxon>
        <taxon>Diplostraca</taxon>
        <taxon>Cladocera</taxon>
        <taxon>Anomopoda</taxon>
        <taxon>Daphniidae</taxon>
        <taxon>Daphnia</taxon>
    </lineage>
</organism>
<dbReference type="EMBL" id="GDIQ01026463">
    <property type="protein sequence ID" value="JAN68274.1"/>
    <property type="molecule type" value="Transcribed_RNA"/>
</dbReference>